<name>A0A235BSH3_UNCW3</name>
<dbReference type="PROSITE" id="PS51257">
    <property type="entry name" value="PROKAR_LIPOPROTEIN"/>
    <property type="match status" value="1"/>
</dbReference>
<dbReference type="InterPro" id="IPR008334">
    <property type="entry name" value="5'-Nucleotdase_C"/>
</dbReference>
<dbReference type="SUPFAM" id="SSF55816">
    <property type="entry name" value="5'-nucleotidase (syn. UDP-sugar hydrolase), C-terminal domain"/>
    <property type="match status" value="1"/>
</dbReference>
<dbReference type="Proteomes" id="UP000215215">
    <property type="component" value="Unassembled WGS sequence"/>
</dbReference>
<reference evidence="5 6" key="1">
    <citation type="submission" date="2017-07" db="EMBL/GenBank/DDBJ databases">
        <title>Recovery of genomes from metagenomes via a dereplication, aggregation, and scoring strategy.</title>
        <authorList>
            <person name="Sieber C.M."/>
            <person name="Probst A.J."/>
            <person name="Sharrar A."/>
            <person name="Thomas B.C."/>
            <person name="Hess M."/>
            <person name="Tringe S.G."/>
            <person name="Banfield J.F."/>
        </authorList>
    </citation>
    <scope>NUCLEOTIDE SEQUENCE [LARGE SCALE GENOMIC DNA]</scope>
    <source>
        <strain evidence="5">JGI_Cruoil_03_44_89</strain>
    </source>
</reference>
<keyword evidence="2" id="KW-0547">Nucleotide-binding</keyword>
<protein>
    <recommendedName>
        <fullName evidence="7">5'-Nucleotidase C-terminal domain-containing protein</fullName>
    </recommendedName>
</protein>
<keyword evidence="1" id="KW-0732">Signal</keyword>
<comment type="similarity">
    <text evidence="2">Belongs to the 5'-nucleotidase family.</text>
</comment>
<dbReference type="CDD" id="cd00845">
    <property type="entry name" value="MPP_UshA_N_like"/>
    <property type="match status" value="1"/>
</dbReference>
<dbReference type="PRINTS" id="PR01607">
    <property type="entry name" value="APYRASEFAMLY"/>
</dbReference>
<evidence type="ECO:0000313" key="6">
    <source>
        <dbReference type="Proteomes" id="UP000215215"/>
    </source>
</evidence>
<dbReference type="InterPro" id="IPR036907">
    <property type="entry name" value="5'-Nucleotdase_C_sf"/>
</dbReference>
<dbReference type="AlphaFoldDB" id="A0A235BSH3"/>
<accession>A0A235BSH3</accession>
<dbReference type="Pfam" id="PF00149">
    <property type="entry name" value="Metallophos"/>
    <property type="match status" value="1"/>
</dbReference>
<dbReference type="GO" id="GO:0000166">
    <property type="term" value="F:nucleotide binding"/>
    <property type="evidence" value="ECO:0007669"/>
    <property type="project" value="UniProtKB-KW"/>
</dbReference>
<dbReference type="Gene3D" id="3.90.780.10">
    <property type="entry name" value="5'-Nucleotidase, C-terminal domain"/>
    <property type="match status" value="1"/>
</dbReference>
<dbReference type="GO" id="GO:0030288">
    <property type="term" value="C:outer membrane-bounded periplasmic space"/>
    <property type="evidence" value="ECO:0007669"/>
    <property type="project" value="TreeGrafter"/>
</dbReference>
<sequence>MSKKLFLITYIALVGCIFPHAWCYGNAVDHPVEIAIMTTADLQSCVAPYTVVIKGDTLTVGGIERIASASKKISSEVDGSLLLSSGDDLMGPLFSLLEGEPEIRGMSMAGYDVVAPGNHEFDRGVGVYKNAISYSNFDIVSANLIIDDQELASRIHPYVIKEVAGLKVGIFGMMTPEFLKVCNAPGGGVTVDQSIVKVARNVVNELKKEECDILIGVTHIGLNFDRELARGVDDIDIIVGGHDHEYVYETVGNTIIVQDGSRAKYLGVLNFTYSKGKLQNPTWQTVLLDSTVGYDPEIRGLMAQYLKVYDDSLGAVIGESTVDLDAHSDVVRSRETNLGNMIADSWLNWFTDADVALVNGGSIRGDRIYPAGTITFSTVNEILPFRNEVYMVQLTGADLKRVFEISASVLRVKDDGCPDTCRASDGGFLQVGGVRITIDTTQAPFCAIYAGRDVTEVINVGSRVTGIEVYQNGSWNSLDTSATYTVLTNSWTAIGGDGHYIFTGKDIQKQNTTLTTTDLLTGYIQSHTKVSPQLENRINFLGE</sequence>
<feature type="domain" description="Calcineurin-like phosphoesterase" evidence="3">
    <location>
        <begin position="49"/>
        <end position="246"/>
    </location>
</feature>
<dbReference type="GO" id="GO:0016787">
    <property type="term" value="F:hydrolase activity"/>
    <property type="evidence" value="ECO:0007669"/>
    <property type="project" value="UniProtKB-KW"/>
</dbReference>
<evidence type="ECO:0000259" key="3">
    <source>
        <dbReference type="Pfam" id="PF00149"/>
    </source>
</evidence>
<gene>
    <name evidence="5" type="ORF">CH333_06335</name>
</gene>
<dbReference type="InterPro" id="IPR006179">
    <property type="entry name" value="5_nucleotidase/apyrase"/>
</dbReference>
<feature type="domain" description="5'-Nucleotidase C-terminal" evidence="4">
    <location>
        <begin position="316"/>
        <end position="499"/>
    </location>
</feature>
<dbReference type="PANTHER" id="PTHR11575">
    <property type="entry name" value="5'-NUCLEOTIDASE-RELATED"/>
    <property type="match status" value="1"/>
</dbReference>
<keyword evidence="2" id="KW-0378">Hydrolase</keyword>
<comment type="caution">
    <text evidence="5">The sequence shown here is derived from an EMBL/GenBank/DDBJ whole genome shotgun (WGS) entry which is preliminary data.</text>
</comment>
<dbReference type="SUPFAM" id="SSF56300">
    <property type="entry name" value="Metallo-dependent phosphatases"/>
    <property type="match status" value="1"/>
</dbReference>
<dbReference type="Gene3D" id="3.60.21.10">
    <property type="match status" value="1"/>
</dbReference>
<dbReference type="InterPro" id="IPR029052">
    <property type="entry name" value="Metallo-depent_PP-like"/>
</dbReference>
<dbReference type="Pfam" id="PF02872">
    <property type="entry name" value="5_nucleotid_C"/>
    <property type="match status" value="1"/>
</dbReference>
<dbReference type="EMBL" id="NOZQ01000140">
    <property type="protein sequence ID" value="OYD15146.1"/>
    <property type="molecule type" value="Genomic_DNA"/>
</dbReference>
<evidence type="ECO:0000313" key="5">
    <source>
        <dbReference type="EMBL" id="OYD15146.1"/>
    </source>
</evidence>
<proteinExistence type="inferred from homology"/>
<organism evidence="5 6">
    <name type="scientific">candidate division WOR-3 bacterium JGI_Cruoil_03_44_89</name>
    <dbReference type="NCBI Taxonomy" id="1973748"/>
    <lineage>
        <taxon>Bacteria</taxon>
        <taxon>Bacteria division WOR-3</taxon>
    </lineage>
</organism>
<evidence type="ECO:0000259" key="4">
    <source>
        <dbReference type="Pfam" id="PF02872"/>
    </source>
</evidence>
<evidence type="ECO:0000256" key="1">
    <source>
        <dbReference type="ARBA" id="ARBA00022729"/>
    </source>
</evidence>
<dbReference type="GO" id="GO:0009166">
    <property type="term" value="P:nucleotide catabolic process"/>
    <property type="evidence" value="ECO:0007669"/>
    <property type="project" value="InterPro"/>
</dbReference>
<dbReference type="PANTHER" id="PTHR11575:SF24">
    <property type="entry name" value="5'-NUCLEOTIDASE"/>
    <property type="match status" value="1"/>
</dbReference>
<dbReference type="InterPro" id="IPR004843">
    <property type="entry name" value="Calcineurin-like_PHP"/>
</dbReference>
<evidence type="ECO:0008006" key="7">
    <source>
        <dbReference type="Google" id="ProtNLM"/>
    </source>
</evidence>
<evidence type="ECO:0000256" key="2">
    <source>
        <dbReference type="RuleBase" id="RU362119"/>
    </source>
</evidence>